<evidence type="ECO:0000259" key="2">
    <source>
        <dbReference type="Pfam" id="PF22772"/>
    </source>
</evidence>
<dbReference type="Pfam" id="PF22772">
    <property type="entry name" value="WsaF_C"/>
    <property type="match status" value="1"/>
</dbReference>
<dbReference type="PANTHER" id="PTHR46401">
    <property type="entry name" value="GLYCOSYLTRANSFERASE WBBK-RELATED"/>
    <property type="match status" value="1"/>
</dbReference>
<dbReference type="AlphaFoldDB" id="A0A0N8GQX6"/>
<dbReference type="CDD" id="cd03801">
    <property type="entry name" value="GT4_PimA-like"/>
    <property type="match status" value="1"/>
</dbReference>
<dbReference type="OrthoDB" id="9797829at2"/>
<dbReference type="Gene3D" id="3.40.50.2000">
    <property type="entry name" value="Glycogen Phosphorylase B"/>
    <property type="match status" value="1"/>
</dbReference>
<dbReference type="InterPro" id="IPR055050">
    <property type="entry name" value="WsaF_C"/>
</dbReference>
<dbReference type="PANTHER" id="PTHR46401:SF2">
    <property type="entry name" value="GLYCOSYLTRANSFERASE WBBK-RELATED"/>
    <property type="match status" value="1"/>
</dbReference>
<dbReference type="GO" id="GO:0009103">
    <property type="term" value="P:lipopolysaccharide biosynthetic process"/>
    <property type="evidence" value="ECO:0007669"/>
    <property type="project" value="TreeGrafter"/>
</dbReference>
<evidence type="ECO:0000256" key="1">
    <source>
        <dbReference type="ARBA" id="ARBA00022679"/>
    </source>
</evidence>
<evidence type="ECO:0000313" key="3">
    <source>
        <dbReference type="EMBL" id="KPL84922.1"/>
    </source>
</evidence>
<keyword evidence="4" id="KW-1185">Reference proteome</keyword>
<evidence type="ECO:0000313" key="4">
    <source>
        <dbReference type="Proteomes" id="UP000050277"/>
    </source>
</evidence>
<proteinExistence type="predicted"/>
<organism evidence="3 4">
    <name type="scientific">Herpetosiphon geysericola</name>
    <dbReference type="NCBI Taxonomy" id="70996"/>
    <lineage>
        <taxon>Bacteria</taxon>
        <taxon>Bacillati</taxon>
        <taxon>Chloroflexota</taxon>
        <taxon>Chloroflexia</taxon>
        <taxon>Herpetosiphonales</taxon>
        <taxon>Herpetosiphonaceae</taxon>
        <taxon>Herpetosiphon</taxon>
    </lineage>
</organism>
<dbReference type="Proteomes" id="UP000050277">
    <property type="component" value="Unassembled WGS sequence"/>
</dbReference>
<accession>A0A0N8GQX6</accession>
<protein>
    <recommendedName>
        <fullName evidence="2">WsaF C-terminal domain-containing protein</fullName>
    </recommendedName>
</protein>
<reference evidence="3 4" key="1">
    <citation type="submission" date="2015-07" db="EMBL/GenBank/DDBJ databases">
        <title>Whole genome sequence of Herpetosiphon geysericola DSM 7119.</title>
        <authorList>
            <person name="Hemp J."/>
            <person name="Ward L.M."/>
            <person name="Pace L.A."/>
            <person name="Fischer W.W."/>
        </authorList>
    </citation>
    <scope>NUCLEOTIDE SEQUENCE [LARGE SCALE GENOMIC DNA]</scope>
    <source>
        <strain evidence="3 4">DSM 7119</strain>
    </source>
</reference>
<dbReference type="SUPFAM" id="SSF53756">
    <property type="entry name" value="UDP-Glycosyltransferase/glycogen phosphorylase"/>
    <property type="match status" value="1"/>
</dbReference>
<dbReference type="RefSeq" id="WP_054535998.1">
    <property type="nucleotide sequence ID" value="NZ_LGKP01000026.1"/>
</dbReference>
<dbReference type="GO" id="GO:0016757">
    <property type="term" value="F:glycosyltransferase activity"/>
    <property type="evidence" value="ECO:0007669"/>
    <property type="project" value="TreeGrafter"/>
</dbReference>
<name>A0A0N8GQX6_9CHLR</name>
<comment type="caution">
    <text evidence="3">The sequence shown here is derived from an EMBL/GenBank/DDBJ whole genome shotgun (WGS) entry which is preliminary data.</text>
</comment>
<dbReference type="STRING" id="70996.SE18_18770"/>
<dbReference type="EMBL" id="LGKP01000026">
    <property type="protein sequence ID" value="KPL84922.1"/>
    <property type="molecule type" value="Genomic_DNA"/>
</dbReference>
<sequence length="581" mass="65827">MQVTEHPRLRIAWLLTAPIVGSGGYTNIFRIINLLASFGHEQVIFMNPSDYPTEALDRPEHFVQRYFGVVHAPIYFWPQEIKGFDIVLATQWTTTQGFEMCDPAITRAYFVQDFEPFFYAMGDEWLSAEATYKQGWPCITLGHWLAKHLHEQYQAKTFPFDFAVEHERYYPRPKLLTKKPRVIFYARPSTPRRCFDLGMRALAIVKEQRPDVEIVLFGDKHLKHFSAPFKFTAMGILNPEELAELYASATLGLVISSTNPSLMPPEMMASGCPVVDIDLAPNHFLVSQGKTGLLATAEPKPLAQALLSVLSDEPLRQRLIKAGLEHAKTLRWESSAREVEKALVKLVTTASGAINQRLLTDHEHLQGDGVSAALNADFNIGQRLVCQHDGVCGFEVALAQPASGSWRLQIYDALINPNRSLVDVESSSIDQQWLHFDFPALPASRNQALHFVVSSTNGSSVRFDFRAAVGGSLSFNHMPQLGQLCCRVLYAAAYDTRERSATPEVDFLRAQQALANSEYILLSEFTERLHNLIVPKKTWQERSKKTLQLIRSGKFNHLALEAKQYGRWMYDRAKAQFRNWR</sequence>
<keyword evidence="1" id="KW-0808">Transferase</keyword>
<dbReference type="Gene3D" id="3.40.50.11090">
    <property type="match status" value="1"/>
</dbReference>
<feature type="domain" description="WsaF C-terminal" evidence="2">
    <location>
        <begin position="181"/>
        <end position="306"/>
    </location>
</feature>
<gene>
    <name evidence="3" type="ORF">SE18_18770</name>
</gene>